<evidence type="ECO:0000256" key="1">
    <source>
        <dbReference type="ARBA" id="ARBA00022729"/>
    </source>
</evidence>
<dbReference type="InterPro" id="IPR036249">
    <property type="entry name" value="Thioredoxin-like_sf"/>
</dbReference>
<accession>A0A7X5YBV9</accession>
<dbReference type="GeneID" id="86893149"/>
<feature type="domain" description="Thioredoxin" evidence="4">
    <location>
        <begin position="9"/>
        <end position="140"/>
    </location>
</feature>
<feature type="signal peptide" evidence="3">
    <location>
        <begin position="1"/>
        <end position="19"/>
    </location>
</feature>
<sequence length="476" mass="54882">MKNSIFIIVLLLVHMATFAQEGVNFEDLTFDEALAKAKAENKFVFVDCYTSWCGPCKYMAQAVFPQKSMGDFFNPRFVSVKFDMERGEGKELNEKFGVKAYPTFLILRPDGTLQHKIVGGTGMIEMFIEKVERGLNEKTSLDYLDKKYEKGKLNKKELVRYQIALLDANEEMKSGKVLEELNVQLNDEDKLQKEFWPILKKEVYGSEGFKFVLDHSDVLYKNVGKEQIDSYLMDNFFRAIDGVLNAATRTSGETLKQVQEELARVDITNEEVLWYAIELNQACLANDLDQLISIAEDVRDNDNNKVWFVMRAFMAIEQKVSEVDLKRMIRLENRYLELVSGDGREQVAGFFQKLKRDLLDGVNFQSLSYEDALKEASRQGRMLFVYCRINSCPPCDGMENDILKKEDIKKCLEDNYVCVKYDMKVGEGLVLAKKWNMEFYPVCLLVNPDGGIRHRIEGLVDPEFFLEQVKEGLNDK</sequence>
<protein>
    <submittedName>
        <fullName evidence="6">DUF255 domain-containing protein</fullName>
    </submittedName>
    <submittedName>
        <fullName evidence="5">Thioredoxin-related protein</fullName>
    </submittedName>
</protein>
<dbReference type="SUPFAM" id="SSF52833">
    <property type="entry name" value="Thioredoxin-like"/>
    <property type="match status" value="2"/>
</dbReference>
<organism evidence="5 7">
    <name type="scientific">Butyricimonas paravirosa</name>
    <dbReference type="NCBI Taxonomy" id="1472417"/>
    <lineage>
        <taxon>Bacteria</taxon>
        <taxon>Pseudomonadati</taxon>
        <taxon>Bacteroidota</taxon>
        <taxon>Bacteroidia</taxon>
        <taxon>Bacteroidales</taxon>
        <taxon>Odoribacteraceae</taxon>
        <taxon>Butyricimonas</taxon>
    </lineage>
</organism>
<evidence type="ECO:0000256" key="3">
    <source>
        <dbReference type="SAM" id="SignalP"/>
    </source>
</evidence>
<dbReference type="AlphaFoldDB" id="A0A7X5YBV9"/>
<evidence type="ECO:0000313" key="5">
    <source>
        <dbReference type="EMBL" id="NJC16936.1"/>
    </source>
</evidence>
<dbReference type="RefSeq" id="WP_118304412.1">
    <property type="nucleotide sequence ID" value="NZ_BMPA01000002.1"/>
</dbReference>
<dbReference type="InterPro" id="IPR013766">
    <property type="entry name" value="Thioredoxin_domain"/>
</dbReference>
<keyword evidence="1 3" id="KW-0732">Signal</keyword>
<dbReference type="InterPro" id="IPR051099">
    <property type="entry name" value="AGR/TXD"/>
</dbReference>
<feature type="chain" id="PRO_5031239563" evidence="3">
    <location>
        <begin position="20"/>
        <end position="476"/>
    </location>
</feature>
<dbReference type="Proteomes" id="UP001302374">
    <property type="component" value="Chromosome"/>
</dbReference>
<evidence type="ECO:0000313" key="6">
    <source>
        <dbReference type="EMBL" id="WOF13968.1"/>
    </source>
</evidence>
<keyword evidence="8" id="KW-1185">Reference proteome</keyword>
<reference evidence="6 8" key="1">
    <citation type="submission" date="2019-09" db="EMBL/GenBank/DDBJ databases">
        <title>Butyricimonas paravirosa DSM 105722 (=214-4 = JCM 18677 = CCUG 65563).</title>
        <authorList>
            <person name="Le Roy T."/>
            <person name="Cani P.D."/>
        </authorList>
    </citation>
    <scope>NUCLEOTIDE SEQUENCE [LARGE SCALE GENOMIC DNA]</scope>
    <source>
        <strain evidence="6 8">DSM 105722</strain>
    </source>
</reference>
<dbReference type="InterPro" id="IPR017937">
    <property type="entry name" value="Thioredoxin_CS"/>
</dbReference>
<dbReference type="SMART" id="SM00594">
    <property type="entry name" value="UAS"/>
    <property type="match status" value="1"/>
</dbReference>
<evidence type="ECO:0000313" key="7">
    <source>
        <dbReference type="Proteomes" id="UP000576368"/>
    </source>
</evidence>
<proteinExistence type="predicted"/>
<evidence type="ECO:0000256" key="2">
    <source>
        <dbReference type="ARBA" id="ARBA00023284"/>
    </source>
</evidence>
<dbReference type="EMBL" id="JAATLI010000002">
    <property type="protein sequence ID" value="NJC16936.1"/>
    <property type="molecule type" value="Genomic_DNA"/>
</dbReference>
<dbReference type="PANTHER" id="PTHR15337">
    <property type="entry name" value="ANTERIOR GRADIENT PROTEIN-RELATED"/>
    <property type="match status" value="1"/>
</dbReference>
<reference evidence="5 7" key="2">
    <citation type="submission" date="2020-03" db="EMBL/GenBank/DDBJ databases">
        <title>Genomic Encyclopedia of Type Strains, Phase IV (KMG-IV): sequencing the most valuable type-strain genomes for metagenomic binning, comparative biology and taxonomic classification.</title>
        <authorList>
            <person name="Goeker M."/>
        </authorList>
    </citation>
    <scope>NUCLEOTIDE SEQUENCE [LARGE SCALE GENOMIC DNA]</scope>
    <source>
        <strain evidence="5 7">DSM 105722</strain>
    </source>
</reference>
<keyword evidence="2" id="KW-0676">Redox-active center</keyword>
<dbReference type="EMBL" id="CP043839">
    <property type="protein sequence ID" value="WOF13968.1"/>
    <property type="molecule type" value="Genomic_DNA"/>
</dbReference>
<name>A0A7X5YBV9_9BACT</name>
<dbReference type="PANTHER" id="PTHR15337:SF11">
    <property type="entry name" value="THIOREDOXIN DOMAIN-CONTAINING PROTEIN"/>
    <property type="match status" value="1"/>
</dbReference>
<evidence type="ECO:0000313" key="8">
    <source>
        <dbReference type="Proteomes" id="UP001302374"/>
    </source>
</evidence>
<dbReference type="PROSITE" id="PS51352">
    <property type="entry name" value="THIOREDOXIN_2"/>
    <property type="match status" value="1"/>
</dbReference>
<dbReference type="Gene3D" id="3.40.30.10">
    <property type="entry name" value="Glutaredoxin"/>
    <property type="match status" value="2"/>
</dbReference>
<dbReference type="Proteomes" id="UP000576368">
    <property type="component" value="Unassembled WGS sequence"/>
</dbReference>
<dbReference type="Pfam" id="PF13899">
    <property type="entry name" value="Thioredoxin_7"/>
    <property type="match status" value="2"/>
</dbReference>
<gene>
    <name evidence="6" type="ORF">F1644_17600</name>
    <name evidence="5" type="ORF">GGR15_000541</name>
</gene>
<evidence type="ECO:0000259" key="4">
    <source>
        <dbReference type="PROSITE" id="PS51352"/>
    </source>
</evidence>
<dbReference type="InterPro" id="IPR006577">
    <property type="entry name" value="UAS"/>
</dbReference>
<dbReference type="PROSITE" id="PS00194">
    <property type="entry name" value="THIOREDOXIN_1"/>
    <property type="match status" value="1"/>
</dbReference>